<evidence type="ECO:0000313" key="9">
    <source>
        <dbReference type="EMBL" id="VFK74354.1"/>
    </source>
</evidence>
<evidence type="ECO:0000259" key="6">
    <source>
        <dbReference type="Pfam" id="PF00590"/>
    </source>
</evidence>
<dbReference type="InterPro" id="IPR035996">
    <property type="entry name" value="4pyrrol_Methylase_sf"/>
</dbReference>
<keyword evidence="2" id="KW-0169">Cobalamin biosynthesis</keyword>
<dbReference type="GO" id="GO:0008168">
    <property type="term" value="F:methyltransferase activity"/>
    <property type="evidence" value="ECO:0007669"/>
    <property type="project" value="UniProtKB-KW"/>
</dbReference>
<dbReference type="GO" id="GO:0009236">
    <property type="term" value="P:cobalamin biosynthetic process"/>
    <property type="evidence" value="ECO:0007669"/>
    <property type="project" value="UniProtKB-UniPathway"/>
</dbReference>
<dbReference type="EMBL" id="CAADFQ010000004">
    <property type="protein sequence ID" value="VFK27614.1"/>
    <property type="molecule type" value="Genomic_DNA"/>
</dbReference>
<feature type="domain" description="Tetrapyrrole methylase" evidence="6">
    <location>
        <begin position="4"/>
        <end position="214"/>
    </location>
</feature>
<dbReference type="Pfam" id="PF00590">
    <property type="entry name" value="TP_methylase"/>
    <property type="match status" value="1"/>
</dbReference>
<protein>
    <submittedName>
        <fullName evidence="8">Precorrin-3B C17-methyltransferase</fullName>
    </submittedName>
</protein>
<evidence type="ECO:0000313" key="8">
    <source>
        <dbReference type="EMBL" id="VFK27614.1"/>
    </source>
</evidence>
<keyword evidence="5" id="KW-0949">S-adenosyl-L-methionine</keyword>
<dbReference type="InterPro" id="IPR014777">
    <property type="entry name" value="4pyrrole_Mease_sub1"/>
</dbReference>
<dbReference type="InterPro" id="IPR051810">
    <property type="entry name" value="Precorrin_MeTrfase"/>
</dbReference>
<gene>
    <name evidence="7" type="ORF">BECKMB1821G_GA0114241_10012</name>
    <name evidence="9" type="ORF">BECKMB1821H_GA0114242_10042</name>
    <name evidence="8" type="ORF">BECKMB1821I_GA0114274_10042</name>
</gene>
<dbReference type="InterPro" id="IPR014776">
    <property type="entry name" value="4pyrrole_Mease_sub2"/>
</dbReference>
<comment type="pathway">
    <text evidence="1">Cofactor biosynthesis; adenosylcobalamin biosynthesis.</text>
</comment>
<sequence>MNGKILLVGIGPGDEQQMTFRARQAIREADVIVGYTGYIKLIAHLIEGKEVIRKGMRQELERSLAAWEQARQGKIVALISSGDAGIYGIASPTYEVLLQSGWKPGDKIQVETIPGCTALSTCAALVGAPLSHDFCAVSLSDLLTPWPVIAKRLDAAGRGDFVLALYNPKSHHRTWQITKAREILLQYREPATPVAVIGAAYRKQQNIEITTLDKMLECTIGMSSTVLIGNSTTYLQQGLMITPRGYHEK</sequence>
<evidence type="ECO:0000256" key="3">
    <source>
        <dbReference type="ARBA" id="ARBA00022603"/>
    </source>
</evidence>
<dbReference type="PANTHER" id="PTHR47036">
    <property type="entry name" value="COBALT-FACTOR III C(17)-METHYLTRANSFERASE-RELATED"/>
    <property type="match status" value="1"/>
</dbReference>
<dbReference type="NCBIfam" id="TIGR01466">
    <property type="entry name" value="cobJ_cbiH"/>
    <property type="match status" value="1"/>
</dbReference>
<dbReference type="SUPFAM" id="SSF53790">
    <property type="entry name" value="Tetrapyrrole methylase"/>
    <property type="match status" value="1"/>
</dbReference>
<dbReference type="CDD" id="cd11646">
    <property type="entry name" value="Precorrin_3B_C17_MT"/>
    <property type="match status" value="1"/>
</dbReference>
<dbReference type="Gene3D" id="3.30.950.10">
    <property type="entry name" value="Methyltransferase, Cobalt-precorrin-4 Transmethylase, Domain 2"/>
    <property type="match status" value="1"/>
</dbReference>
<reference evidence="8" key="1">
    <citation type="submission" date="2019-02" db="EMBL/GenBank/DDBJ databases">
        <authorList>
            <person name="Gruber-Vodicka R. H."/>
            <person name="Seah K. B. B."/>
        </authorList>
    </citation>
    <scope>NUCLEOTIDE SEQUENCE</scope>
    <source>
        <strain evidence="7">BECK_BZ197</strain>
        <strain evidence="9">BECK_BZ198</strain>
        <strain evidence="8">BECK_BZ199</strain>
    </source>
</reference>
<name>A0A450XED7_9GAMM</name>
<dbReference type="EMBL" id="CAADGH010000004">
    <property type="protein sequence ID" value="VFK74354.1"/>
    <property type="molecule type" value="Genomic_DNA"/>
</dbReference>
<proteinExistence type="predicted"/>
<evidence type="ECO:0000256" key="4">
    <source>
        <dbReference type="ARBA" id="ARBA00022679"/>
    </source>
</evidence>
<accession>A0A450XED7</accession>
<evidence type="ECO:0000256" key="5">
    <source>
        <dbReference type="ARBA" id="ARBA00022691"/>
    </source>
</evidence>
<dbReference type="UniPathway" id="UPA00148"/>
<dbReference type="PANTHER" id="PTHR47036:SF1">
    <property type="entry name" value="COBALT-FACTOR III C(17)-METHYLTRANSFERASE-RELATED"/>
    <property type="match status" value="1"/>
</dbReference>
<evidence type="ECO:0000256" key="1">
    <source>
        <dbReference type="ARBA" id="ARBA00004953"/>
    </source>
</evidence>
<dbReference type="Gene3D" id="3.40.1010.10">
    <property type="entry name" value="Cobalt-precorrin-4 Transmethylase, Domain 1"/>
    <property type="match status" value="1"/>
</dbReference>
<dbReference type="InterPro" id="IPR000878">
    <property type="entry name" value="4pyrrol_Mease"/>
</dbReference>
<dbReference type="EMBL" id="CAADFO010000001">
    <property type="protein sequence ID" value="VFK21984.1"/>
    <property type="molecule type" value="Genomic_DNA"/>
</dbReference>
<keyword evidence="4 8" id="KW-0808">Transferase</keyword>
<keyword evidence="3 8" id="KW-0489">Methyltransferase</keyword>
<dbReference type="InterPro" id="IPR006363">
    <property type="entry name" value="Cbl_synth_CobJ/CibH_dom"/>
</dbReference>
<organism evidence="8">
    <name type="scientific">Candidatus Kentrum sp. MB</name>
    <dbReference type="NCBI Taxonomy" id="2138164"/>
    <lineage>
        <taxon>Bacteria</taxon>
        <taxon>Pseudomonadati</taxon>
        <taxon>Pseudomonadota</taxon>
        <taxon>Gammaproteobacteria</taxon>
        <taxon>Candidatus Kentrum</taxon>
    </lineage>
</organism>
<dbReference type="GO" id="GO:0032259">
    <property type="term" value="P:methylation"/>
    <property type="evidence" value="ECO:0007669"/>
    <property type="project" value="UniProtKB-KW"/>
</dbReference>
<evidence type="ECO:0000256" key="2">
    <source>
        <dbReference type="ARBA" id="ARBA00022573"/>
    </source>
</evidence>
<dbReference type="AlphaFoldDB" id="A0A450XED7"/>
<evidence type="ECO:0000313" key="7">
    <source>
        <dbReference type="EMBL" id="VFK21984.1"/>
    </source>
</evidence>